<keyword evidence="3 6" id="KW-0812">Transmembrane</keyword>
<dbReference type="Pfam" id="PF01566">
    <property type="entry name" value="Nramp"/>
    <property type="match status" value="1"/>
</dbReference>
<dbReference type="Proteomes" id="UP000006900">
    <property type="component" value="Chromosome"/>
</dbReference>
<feature type="transmembrane region" description="Helical" evidence="6">
    <location>
        <begin position="474"/>
        <end position="496"/>
    </location>
</feature>
<organism evidence="7 8">
    <name type="scientific">Mycobacterium leprae (strain Br4923)</name>
    <dbReference type="NCBI Taxonomy" id="561304"/>
    <lineage>
        <taxon>Bacteria</taxon>
        <taxon>Bacillati</taxon>
        <taxon>Actinomycetota</taxon>
        <taxon>Actinomycetes</taxon>
        <taxon>Mycobacteriales</taxon>
        <taxon>Mycobacteriaceae</taxon>
        <taxon>Mycobacterium</taxon>
    </lineage>
</organism>
<dbReference type="EMBL" id="FM211192">
    <property type="protein sequence ID" value="CAR72767.1"/>
    <property type="molecule type" value="Genomic_DNA"/>
</dbReference>
<feature type="transmembrane region" description="Helical" evidence="6">
    <location>
        <begin position="362"/>
        <end position="389"/>
    </location>
</feature>
<dbReference type="AlphaFoldDB" id="A0A0H3MWP9"/>
<comment type="subcellular location">
    <subcellularLocation>
        <location evidence="1">Membrane</location>
        <topology evidence="1">Multi-pass membrane protein</topology>
    </subcellularLocation>
</comment>
<evidence type="ECO:0000313" key="7">
    <source>
        <dbReference type="EMBL" id="CAR72767.1"/>
    </source>
</evidence>
<evidence type="ECO:0000256" key="5">
    <source>
        <dbReference type="ARBA" id="ARBA00023136"/>
    </source>
</evidence>
<dbReference type="GO" id="GO:0015086">
    <property type="term" value="F:cadmium ion transmembrane transporter activity"/>
    <property type="evidence" value="ECO:0007669"/>
    <property type="project" value="TreeGrafter"/>
</dbReference>
<keyword evidence="2" id="KW-0813">Transport</keyword>
<feature type="transmembrane region" description="Helical" evidence="6">
    <location>
        <begin position="167"/>
        <end position="192"/>
    </location>
</feature>
<gene>
    <name evidence="7" type="ordered locus">MLBr02667</name>
</gene>
<dbReference type="KEGG" id="mlb:MLBr02667"/>
<feature type="transmembrane region" description="Helical" evidence="6">
    <location>
        <begin position="502"/>
        <end position="529"/>
    </location>
</feature>
<feature type="transmembrane region" description="Helical" evidence="6">
    <location>
        <begin position="204"/>
        <end position="222"/>
    </location>
</feature>
<feature type="transmembrane region" description="Helical" evidence="6">
    <location>
        <begin position="440"/>
        <end position="458"/>
    </location>
</feature>
<protein>
    <submittedName>
        <fullName evidence="7">Possible membrane transport protein</fullName>
    </submittedName>
</protein>
<feature type="transmembrane region" description="Helical" evidence="6">
    <location>
        <begin position="270"/>
        <end position="290"/>
    </location>
</feature>
<dbReference type="InterPro" id="IPR001046">
    <property type="entry name" value="NRAMP_fam"/>
</dbReference>
<name>A0A0H3MWP9_MYCLB</name>
<sequence length="618" mass="65099">MSLIIFEHEPVDNSENPMTYISTDAISAVAVPPTTGDAIMCVKNCATPRVTPDTSGSSVLDSAHVGDIVGAFGRIGWDVTHASRSRWQQLRLMMVITGPGLIAMIGDNDAGGVATYAQAGQKYGMNLLWTLVLLIPVLYVNQEMVLRLGAVTRVGHARLIFERFGKFWGAFSVGDLLILNALTIVTEFIGVSLALDFLGCPKTIAIPVAAVLLFAMVAGGSFRRWEQVMFMLISVNVAVIPLVLSVHPALGPSLHGLLPSLPGKPDSPTSVVLLVIMAIVGTTVAPWQLFFQQSSVVDKRITPRWMRYGRADLVVGIVGVMAGAIALMSATAFGLAGTADSGNFTDAGAVASHLSDHVGHPIGVLFAIILLDASLIGANVVGLATTYALGDALGKPHSLHWKITEAPLFYGSYTALLGISAVVAFSPGHILGLITQGVQALAGVLLPSATVFLVLLCNDRPVLGPWVNTARQNVFAWMIVWSLVVLSLMLTVVTLFPNLSTAAMVGGLGAGTALGVVGAAAVIVAGWLAERRGAGGIAQQPSCSGSEQAQFDALARLTRAERRALCDERRANWTMPVLANLDRPVMSPVRRIGLLMLRGYLVLACVLVVVKVVQVGVG</sequence>
<dbReference type="HOGENOM" id="CLU_020088_6_1_11"/>
<accession>A0A0H3MWP9</accession>
<evidence type="ECO:0000256" key="1">
    <source>
        <dbReference type="ARBA" id="ARBA00004141"/>
    </source>
</evidence>
<feature type="transmembrane region" description="Helical" evidence="6">
    <location>
        <begin position="592"/>
        <end position="613"/>
    </location>
</feature>
<dbReference type="GO" id="GO:0005384">
    <property type="term" value="F:manganese ion transmembrane transporter activity"/>
    <property type="evidence" value="ECO:0007669"/>
    <property type="project" value="TreeGrafter"/>
</dbReference>
<dbReference type="PANTHER" id="PTHR11706">
    <property type="entry name" value="SOLUTE CARRIER PROTEIN FAMILY 11 MEMBER"/>
    <property type="match status" value="1"/>
</dbReference>
<feature type="transmembrane region" description="Helical" evidence="6">
    <location>
        <begin position="410"/>
        <end position="434"/>
    </location>
</feature>
<evidence type="ECO:0000256" key="2">
    <source>
        <dbReference type="ARBA" id="ARBA00022448"/>
    </source>
</evidence>
<keyword evidence="5 6" id="KW-0472">Membrane</keyword>
<evidence type="ECO:0000256" key="6">
    <source>
        <dbReference type="SAM" id="Phobius"/>
    </source>
</evidence>
<reference evidence="7 8" key="1">
    <citation type="journal article" date="2009" name="Nat. Genet.">
        <title>Comparative genomic and phylogeographic analysis of Mycobacterium leprae.</title>
        <authorList>
            <person name="Monot M."/>
            <person name="Honore N."/>
            <person name="Garnier T."/>
            <person name="Zidane N."/>
            <person name="Sherafi D."/>
            <person name="Paniz-Mondolfi A."/>
            <person name="Matsuoka M."/>
            <person name="Taylor G.M."/>
            <person name="Donoghue H.D."/>
            <person name="Bouwman A."/>
            <person name="Mays S."/>
            <person name="Watson C."/>
            <person name="Lockwood D."/>
            <person name="Khamispour A."/>
            <person name="Dowlati Y."/>
            <person name="Jianping S."/>
            <person name="Rea T.H."/>
            <person name="Vera-Cabrera L."/>
            <person name="Stefani M.M."/>
            <person name="Banu S."/>
            <person name="Macdonald M."/>
            <person name="Sapkota B.R."/>
            <person name="Spencer J.S."/>
            <person name="Thomas J."/>
            <person name="Harshman K."/>
            <person name="Singh P."/>
            <person name="Busso P."/>
            <person name="Gattiker A."/>
            <person name="Rougemont J."/>
            <person name="Brennan P.J."/>
            <person name="Cole S.T."/>
        </authorList>
    </citation>
    <scope>NUCLEOTIDE SEQUENCE [LARGE SCALE GENOMIC DNA]</scope>
    <source>
        <strain evidence="8">Br4923</strain>
    </source>
</reference>
<proteinExistence type="predicted"/>
<dbReference type="PANTHER" id="PTHR11706:SF33">
    <property type="entry name" value="NATURAL RESISTANCE-ASSOCIATED MACROPHAGE PROTEIN 2"/>
    <property type="match status" value="1"/>
</dbReference>
<feature type="transmembrane region" description="Helical" evidence="6">
    <location>
        <begin position="229"/>
        <end position="250"/>
    </location>
</feature>
<evidence type="ECO:0000313" key="8">
    <source>
        <dbReference type="Proteomes" id="UP000006900"/>
    </source>
</evidence>
<dbReference type="GO" id="GO:0034755">
    <property type="term" value="P:iron ion transmembrane transport"/>
    <property type="evidence" value="ECO:0007669"/>
    <property type="project" value="TreeGrafter"/>
</dbReference>
<evidence type="ECO:0000256" key="3">
    <source>
        <dbReference type="ARBA" id="ARBA00022692"/>
    </source>
</evidence>
<feature type="transmembrane region" description="Helical" evidence="6">
    <location>
        <begin position="126"/>
        <end position="146"/>
    </location>
</feature>
<keyword evidence="4 6" id="KW-1133">Transmembrane helix</keyword>
<dbReference type="GO" id="GO:0005886">
    <property type="term" value="C:plasma membrane"/>
    <property type="evidence" value="ECO:0007669"/>
    <property type="project" value="TreeGrafter"/>
</dbReference>
<evidence type="ECO:0000256" key="4">
    <source>
        <dbReference type="ARBA" id="ARBA00022989"/>
    </source>
</evidence>
<feature type="transmembrane region" description="Helical" evidence="6">
    <location>
        <begin position="311"/>
        <end position="336"/>
    </location>
</feature>